<dbReference type="NCBIfam" id="TIGR00231">
    <property type="entry name" value="small_GTP"/>
    <property type="match status" value="1"/>
</dbReference>
<dbReference type="GO" id="GO:0015031">
    <property type="term" value="P:protein transport"/>
    <property type="evidence" value="ECO:0007669"/>
    <property type="project" value="UniProtKB-KW"/>
</dbReference>
<dbReference type="PROSITE" id="PS51419">
    <property type="entry name" value="RAB"/>
    <property type="match status" value="1"/>
</dbReference>
<evidence type="ECO:0000256" key="6">
    <source>
        <dbReference type="ARBA" id="ARBA00022927"/>
    </source>
</evidence>
<dbReference type="PANTHER" id="PTHR47977">
    <property type="entry name" value="RAS-RELATED PROTEIN RAB"/>
    <property type="match status" value="1"/>
</dbReference>
<dbReference type="Gene3D" id="3.40.50.300">
    <property type="entry name" value="P-loop containing nucleotide triphosphate hydrolases"/>
    <property type="match status" value="1"/>
</dbReference>
<keyword evidence="12" id="KW-1185">Reference proteome</keyword>
<keyword evidence="3" id="KW-0813">Transport</keyword>
<evidence type="ECO:0000256" key="4">
    <source>
        <dbReference type="ARBA" id="ARBA00022741"/>
    </source>
</evidence>
<evidence type="ECO:0000256" key="5">
    <source>
        <dbReference type="ARBA" id="ARBA00022801"/>
    </source>
</evidence>
<dbReference type="SMART" id="SM00177">
    <property type="entry name" value="ARF"/>
    <property type="match status" value="1"/>
</dbReference>
<comment type="catalytic activity">
    <reaction evidence="10">
        <text>GTP + H2O = GDP + phosphate + H(+)</text>
        <dbReference type="Rhea" id="RHEA:19669"/>
        <dbReference type="ChEBI" id="CHEBI:15377"/>
        <dbReference type="ChEBI" id="CHEBI:15378"/>
        <dbReference type="ChEBI" id="CHEBI:37565"/>
        <dbReference type="ChEBI" id="CHEBI:43474"/>
        <dbReference type="ChEBI" id="CHEBI:58189"/>
        <dbReference type="EC" id="3.6.5.2"/>
    </reaction>
    <physiologicalReaction direction="left-to-right" evidence="10">
        <dbReference type="Rhea" id="RHEA:19670"/>
    </physiologicalReaction>
</comment>
<evidence type="ECO:0000256" key="1">
    <source>
        <dbReference type="ARBA" id="ARBA00006270"/>
    </source>
</evidence>
<dbReference type="PROSITE" id="PS51421">
    <property type="entry name" value="RAS"/>
    <property type="match status" value="1"/>
</dbReference>
<keyword evidence="5 11" id="KW-0378">Hydrolase</keyword>
<dbReference type="PRINTS" id="PR00449">
    <property type="entry name" value="RASTRNSFRMNG"/>
</dbReference>
<comment type="similarity">
    <text evidence="1">Belongs to the small GTPase superfamily. Rab family.</text>
</comment>
<dbReference type="SMART" id="SM00174">
    <property type="entry name" value="RHO"/>
    <property type="match status" value="1"/>
</dbReference>
<keyword evidence="9" id="KW-0636">Prenylation</keyword>
<keyword evidence="7" id="KW-0342">GTP-binding</keyword>
<dbReference type="OrthoDB" id="9989112at2759"/>
<dbReference type="AlphaFoldDB" id="A0A5E4MKJ9"/>
<keyword evidence="4" id="KW-0547">Nucleotide-binding</keyword>
<dbReference type="GO" id="GO:0003925">
    <property type="term" value="F:G protein activity"/>
    <property type="evidence" value="ECO:0007669"/>
    <property type="project" value="UniProtKB-EC"/>
</dbReference>
<reference evidence="11 12" key="1">
    <citation type="submission" date="2019-08" db="EMBL/GenBank/DDBJ databases">
        <authorList>
            <person name="Alioto T."/>
            <person name="Alioto T."/>
            <person name="Gomez Garrido J."/>
        </authorList>
    </citation>
    <scope>NUCLEOTIDE SEQUENCE [LARGE SCALE GENOMIC DNA]</scope>
</reference>
<dbReference type="InterPro" id="IPR001806">
    <property type="entry name" value="Small_GTPase"/>
</dbReference>
<dbReference type="CDD" id="cd01863">
    <property type="entry name" value="Rab18"/>
    <property type="match status" value="1"/>
</dbReference>
<gene>
    <name evidence="11" type="ORF">CINCED_3A017065</name>
</gene>
<evidence type="ECO:0000256" key="10">
    <source>
        <dbReference type="ARBA" id="ARBA00047660"/>
    </source>
</evidence>
<dbReference type="Pfam" id="PF00071">
    <property type="entry name" value="Ras"/>
    <property type="match status" value="1"/>
</dbReference>
<evidence type="ECO:0000256" key="7">
    <source>
        <dbReference type="ARBA" id="ARBA00023134"/>
    </source>
</evidence>
<dbReference type="SMART" id="SM00175">
    <property type="entry name" value="RAB"/>
    <property type="match status" value="1"/>
</dbReference>
<evidence type="ECO:0000313" key="12">
    <source>
        <dbReference type="Proteomes" id="UP000325440"/>
    </source>
</evidence>
<dbReference type="SUPFAM" id="SSF52540">
    <property type="entry name" value="P-loop containing nucleoside triphosphate hydrolases"/>
    <property type="match status" value="1"/>
</dbReference>
<keyword evidence="8" id="KW-0449">Lipoprotein</keyword>
<dbReference type="InterPro" id="IPR005225">
    <property type="entry name" value="Small_GTP-bd"/>
</dbReference>
<evidence type="ECO:0000256" key="9">
    <source>
        <dbReference type="ARBA" id="ARBA00023289"/>
    </source>
</evidence>
<sequence>MDPSVLTTLKILLIGQSGVGKSCLLCRFTDDTFNIDNAVTIGVDFKMKKITVDNNNIKLALWDTAGQERFRTLTPNYYRDGQGAILVYDVSNRESFTCLETWISELKTYSTKTDIIKMVVGNKIDQERQVTRDEGIAFARRHQTLFIETSAKTKEGVYMAFEELVRKILNTPSLWEKVEDANVVRCNDGNSSISEQKYCYC</sequence>
<evidence type="ECO:0000313" key="11">
    <source>
        <dbReference type="EMBL" id="VVC32085.1"/>
    </source>
</evidence>
<dbReference type="EC" id="3.6.5.2" evidence="2"/>
<accession>A0A5E4MKJ9</accession>
<dbReference type="Proteomes" id="UP000325440">
    <property type="component" value="Unassembled WGS sequence"/>
</dbReference>
<dbReference type="SMART" id="SM00173">
    <property type="entry name" value="RAS"/>
    <property type="match status" value="1"/>
</dbReference>
<keyword evidence="6" id="KW-0653">Protein transport</keyword>
<dbReference type="GO" id="GO:0005525">
    <property type="term" value="F:GTP binding"/>
    <property type="evidence" value="ECO:0007669"/>
    <property type="project" value="UniProtKB-KW"/>
</dbReference>
<evidence type="ECO:0000256" key="3">
    <source>
        <dbReference type="ARBA" id="ARBA00022448"/>
    </source>
</evidence>
<dbReference type="InterPro" id="IPR050227">
    <property type="entry name" value="Rab"/>
</dbReference>
<organism evidence="11 12">
    <name type="scientific">Cinara cedri</name>
    <dbReference type="NCBI Taxonomy" id="506608"/>
    <lineage>
        <taxon>Eukaryota</taxon>
        <taxon>Metazoa</taxon>
        <taxon>Ecdysozoa</taxon>
        <taxon>Arthropoda</taxon>
        <taxon>Hexapoda</taxon>
        <taxon>Insecta</taxon>
        <taxon>Pterygota</taxon>
        <taxon>Neoptera</taxon>
        <taxon>Paraneoptera</taxon>
        <taxon>Hemiptera</taxon>
        <taxon>Sternorrhyncha</taxon>
        <taxon>Aphidomorpha</taxon>
        <taxon>Aphidoidea</taxon>
        <taxon>Aphididae</taxon>
        <taxon>Lachninae</taxon>
        <taxon>Cinara</taxon>
    </lineage>
</organism>
<dbReference type="EMBL" id="CABPRJ010000953">
    <property type="protein sequence ID" value="VVC32085.1"/>
    <property type="molecule type" value="Genomic_DNA"/>
</dbReference>
<name>A0A5E4MKJ9_9HEMI</name>
<protein>
    <recommendedName>
        <fullName evidence="2">small monomeric GTPase</fullName>
        <ecNumber evidence="2">3.6.5.2</ecNumber>
    </recommendedName>
</protein>
<evidence type="ECO:0000256" key="8">
    <source>
        <dbReference type="ARBA" id="ARBA00023288"/>
    </source>
</evidence>
<proteinExistence type="inferred from homology"/>
<dbReference type="FunFam" id="3.40.50.300:FF:000430">
    <property type="entry name" value="Probable Ras-related protein Rab-18"/>
    <property type="match status" value="1"/>
</dbReference>
<dbReference type="InterPro" id="IPR027417">
    <property type="entry name" value="P-loop_NTPase"/>
</dbReference>
<dbReference type="SMART" id="SM00176">
    <property type="entry name" value="RAN"/>
    <property type="match status" value="1"/>
</dbReference>
<evidence type="ECO:0000256" key="2">
    <source>
        <dbReference type="ARBA" id="ARBA00011984"/>
    </source>
</evidence>
<dbReference type="PROSITE" id="PS51420">
    <property type="entry name" value="RHO"/>
    <property type="match status" value="1"/>
</dbReference>